<reference evidence="2 3" key="1">
    <citation type="journal article" date="2017" name="Genome Announc.">
        <title>Genome sequence of the saprophytic ascomycete Epicoccum nigrum ICMP 19927 strain isolated from New Zealand.</title>
        <authorList>
            <person name="Fokin M."/>
            <person name="Fleetwood D."/>
            <person name="Weir B.S."/>
            <person name="Villas-Boas S.G."/>
        </authorList>
    </citation>
    <scope>NUCLEOTIDE SEQUENCE [LARGE SCALE GENOMIC DNA]</scope>
    <source>
        <strain evidence="2 3">ICMP 19927</strain>
    </source>
</reference>
<accession>A0A1Y2MFG8</accession>
<dbReference type="STRING" id="105696.A0A1Y2MFG8"/>
<organism evidence="2 3">
    <name type="scientific">Epicoccum nigrum</name>
    <name type="common">Soil fungus</name>
    <name type="synonym">Epicoccum purpurascens</name>
    <dbReference type="NCBI Taxonomy" id="105696"/>
    <lineage>
        <taxon>Eukaryota</taxon>
        <taxon>Fungi</taxon>
        <taxon>Dikarya</taxon>
        <taxon>Ascomycota</taxon>
        <taxon>Pezizomycotina</taxon>
        <taxon>Dothideomycetes</taxon>
        <taxon>Pleosporomycetidae</taxon>
        <taxon>Pleosporales</taxon>
        <taxon>Pleosporineae</taxon>
        <taxon>Didymellaceae</taxon>
        <taxon>Epicoccum</taxon>
    </lineage>
</organism>
<proteinExistence type="predicted"/>
<evidence type="ECO:0000313" key="2">
    <source>
        <dbReference type="EMBL" id="OSS54830.1"/>
    </source>
</evidence>
<dbReference type="AlphaFoldDB" id="A0A1Y2MFG8"/>
<sequence length="112" mass="12400">MVTDSLALFRSNRSKDLHKLAKEQLEHDLQPKDRDILRRAGRKMSTHVGLGSSVGIGLGLYGAYKLRNMRLAYFNAFEVQWKNPLNSASPTATQHPRGGATQQHSPSLASEA</sequence>
<dbReference type="EMBL" id="KZ107838">
    <property type="protein sequence ID" value="OSS54830.1"/>
    <property type="molecule type" value="Genomic_DNA"/>
</dbReference>
<dbReference type="Proteomes" id="UP000193240">
    <property type="component" value="Unassembled WGS sequence"/>
</dbReference>
<gene>
    <name evidence="2" type="ORF">B5807_00913</name>
</gene>
<dbReference type="InParanoid" id="A0A1Y2MFG8"/>
<evidence type="ECO:0000256" key="1">
    <source>
        <dbReference type="SAM" id="MobiDB-lite"/>
    </source>
</evidence>
<feature type="region of interest" description="Disordered" evidence="1">
    <location>
        <begin position="85"/>
        <end position="112"/>
    </location>
</feature>
<keyword evidence="3" id="KW-1185">Reference proteome</keyword>
<protein>
    <submittedName>
        <fullName evidence="2">Uncharacterized protein</fullName>
    </submittedName>
</protein>
<evidence type="ECO:0000313" key="3">
    <source>
        <dbReference type="Proteomes" id="UP000193240"/>
    </source>
</evidence>
<name>A0A1Y2MFG8_EPING</name>